<proteinExistence type="predicted"/>
<dbReference type="AlphaFoldDB" id="A0AAD7K217"/>
<protein>
    <submittedName>
        <fullName evidence="2">Uncharacterized protein</fullName>
    </submittedName>
</protein>
<sequence>MPLLATSPKHACLSTPYIDFDRSSSPIPTLSTAMATPFPAAGPAKRLVGRPQKPLQMNPAVLATPLLQGLPQSPVLVKTTSDRVVTKGNWSVEELSTFYKFCLGQDADSIFQKITMSSKKCWKTSVGKVGVSRDARQLKSQWDVSLAIYKKLVPLLRFTGGGADANAEPDWDEKDAVDNFLKSRAVGGHDVEGLSAKKVKQWLTSGWFDLFNNRYSENPKAVREIPCSSADTLSDVEAGFHADDKPDNRNDSDDDIVEPEKPIFLRRRPRNRRHPWAPPS</sequence>
<reference evidence="2" key="1">
    <citation type="submission" date="2023-03" db="EMBL/GenBank/DDBJ databases">
        <title>Massive genome expansion in bonnet fungi (Mycena s.s.) driven by repeated elements and novel gene families across ecological guilds.</title>
        <authorList>
            <consortium name="Lawrence Berkeley National Laboratory"/>
            <person name="Harder C.B."/>
            <person name="Miyauchi S."/>
            <person name="Viragh M."/>
            <person name="Kuo A."/>
            <person name="Thoen E."/>
            <person name="Andreopoulos B."/>
            <person name="Lu D."/>
            <person name="Skrede I."/>
            <person name="Drula E."/>
            <person name="Henrissat B."/>
            <person name="Morin E."/>
            <person name="Kohler A."/>
            <person name="Barry K."/>
            <person name="LaButti K."/>
            <person name="Morin E."/>
            <person name="Salamov A."/>
            <person name="Lipzen A."/>
            <person name="Mereny Z."/>
            <person name="Hegedus B."/>
            <person name="Baldrian P."/>
            <person name="Stursova M."/>
            <person name="Weitz H."/>
            <person name="Taylor A."/>
            <person name="Grigoriev I.V."/>
            <person name="Nagy L.G."/>
            <person name="Martin F."/>
            <person name="Kauserud H."/>
        </authorList>
    </citation>
    <scope>NUCLEOTIDE SEQUENCE</scope>
    <source>
        <strain evidence="2">CBHHK188m</strain>
    </source>
</reference>
<evidence type="ECO:0000313" key="2">
    <source>
        <dbReference type="EMBL" id="KAJ7776622.1"/>
    </source>
</evidence>
<keyword evidence="3" id="KW-1185">Reference proteome</keyword>
<feature type="compositionally biased region" description="Basic residues" evidence="1">
    <location>
        <begin position="264"/>
        <end position="280"/>
    </location>
</feature>
<dbReference type="EMBL" id="JARJLG010000012">
    <property type="protein sequence ID" value="KAJ7776622.1"/>
    <property type="molecule type" value="Genomic_DNA"/>
</dbReference>
<name>A0AAD7K217_9AGAR</name>
<accession>A0AAD7K217</accession>
<organism evidence="2 3">
    <name type="scientific">Mycena maculata</name>
    <dbReference type="NCBI Taxonomy" id="230809"/>
    <lineage>
        <taxon>Eukaryota</taxon>
        <taxon>Fungi</taxon>
        <taxon>Dikarya</taxon>
        <taxon>Basidiomycota</taxon>
        <taxon>Agaricomycotina</taxon>
        <taxon>Agaricomycetes</taxon>
        <taxon>Agaricomycetidae</taxon>
        <taxon>Agaricales</taxon>
        <taxon>Marasmiineae</taxon>
        <taxon>Mycenaceae</taxon>
        <taxon>Mycena</taxon>
    </lineage>
</organism>
<comment type="caution">
    <text evidence="2">The sequence shown here is derived from an EMBL/GenBank/DDBJ whole genome shotgun (WGS) entry which is preliminary data.</text>
</comment>
<evidence type="ECO:0000256" key="1">
    <source>
        <dbReference type="SAM" id="MobiDB-lite"/>
    </source>
</evidence>
<gene>
    <name evidence="2" type="ORF">DFH07DRAFT_951754</name>
</gene>
<evidence type="ECO:0000313" key="3">
    <source>
        <dbReference type="Proteomes" id="UP001215280"/>
    </source>
</evidence>
<feature type="region of interest" description="Disordered" evidence="1">
    <location>
        <begin position="236"/>
        <end position="280"/>
    </location>
</feature>
<feature type="compositionally biased region" description="Basic and acidic residues" evidence="1">
    <location>
        <begin position="238"/>
        <end position="251"/>
    </location>
</feature>
<dbReference type="Proteomes" id="UP001215280">
    <property type="component" value="Unassembled WGS sequence"/>
</dbReference>